<name>A0A0G0PVH0_9BACT</name>
<accession>A0A0G0PVH0</accession>
<feature type="transmembrane region" description="Helical" evidence="1">
    <location>
        <begin position="12"/>
        <end position="32"/>
    </location>
</feature>
<organism evidence="2 3">
    <name type="scientific">Candidatus Falkowbacteria bacterium GW2011_GWF2_39_8</name>
    <dbReference type="NCBI Taxonomy" id="1618642"/>
    <lineage>
        <taxon>Bacteria</taxon>
        <taxon>Candidatus Falkowiibacteriota</taxon>
    </lineage>
</organism>
<dbReference type="Proteomes" id="UP000034137">
    <property type="component" value="Unassembled WGS sequence"/>
</dbReference>
<sequence>MSISEQEKFLKFNKVFSITLIVYTIVPILTLFGFVLKPELATQYNVDIADKAVQAILIPYCLLGGIGLLKLKRWAMYLVTVPAIISLFFTVLGFLFLIVTIQNGGQQYPNITFEILIIFLGGSSLYIYNKRNLYF</sequence>
<gene>
    <name evidence="2" type="ORF">UT64_C0041G0013</name>
</gene>
<keyword evidence="1" id="KW-0472">Membrane</keyword>
<keyword evidence="1" id="KW-0812">Transmembrane</keyword>
<feature type="transmembrane region" description="Helical" evidence="1">
    <location>
        <begin position="76"/>
        <end position="99"/>
    </location>
</feature>
<evidence type="ECO:0000313" key="2">
    <source>
        <dbReference type="EMBL" id="KKR32149.1"/>
    </source>
</evidence>
<evidence type="ECO:0000313" key="3">
    <source>
        <dbReference type="Proteomes" id="UP000034137"/>
    </source>
</evidence>
<proteinExistence type="predicted"/>
<feature type="transmembrane region" description="Helical" evidence="1">
    <location>
        <begin position="111"/>
        <end position="128"/>
    </location>
</feature>
<feature type="transmembrane region" description="Helical" evidence="1">
    <location>
        <begin position="52"/>
        <end position="69"/>
    </location>
</feature>
<protein>
    <submittedName>
        <fullName evidence="2">Uncharacterized protein</fullName>
    </submittedName>
</protein>
<dbReference type="AlphaFoldDB" id="A0A0G0PVH0"/>
<keyword evidence="1" id="KW-1133">Transmembrane helix</keyword>
<dbReference type="EMBL" id="LBXO01000041">
    <property type="protein sequence ID" value="KKR32149.1"/>
    <property type="molecule type" value="Genomic_DNA"/>
</dbReference>
<comment type="caution">
    <text evidence="2">The sequence shown here is derived from an EMBL/GenBank/DDBJ whole genome shotgun (WGS) entry which is preliminary data.</text>
</comment>
<evidence type="ECO:0000256" key="1">
    <source>
        <dbReference type="SAM" id="Phobius"/>
    </source>
</evidence>
<reference evidence="2 3" key="1">
    <citation type="journal article" date="2015" name="Nature">
        <title>rRNA introns, odd ribosomes, and small enigmatic genomes across a large radiation of phyla.</title>
        <authorList>
            <person name="Brown C.T."/>
            <person name="Hug L.A."/>
            <person name="Thomas B.C."/>
            <person name="Sharon I."/>
            <person name="Castelle C.J."/>
            <person name="Singh A."/>
            <person name="Wilkins M.J."/>
            <person name="Williams K.H."/>
            <person name="Banfield J.F."/>
        </authorList>
    </citation>
    <scope>NUCLEOTIDE SEQUENCE [LARGE SCALE GENOMIC DNA]</scope>
</reference>